<evidence type="ECO:0000313" key="1">
    <source>
        <dbReference type="EMBL" id="TNN65192.1"/>
    </source>
</evidence>
<comment type="caution">
    <text evidence="1">The sequence shown here is derived from an EMBL/GenBank/DDBJ whole genome shotgun (WGS) entry which is preliminary data.</text>
</comment>
<name>A0A4Z2HK04_9TELE</name>
<protein>
    <submittedName>
        <fullName evidence="1">Uncharacterized protein</fullName>
    </submittedName>
</protein>
<proteinExistence type="predicted"/>
<sequence length="104" mass="11039">MYLDERDGSVGVVDGLDHRLLGHEVSDALRGGHVVMGGGRGGDVIFKGVQQVLAAVLLRTSLRTLAQGMSSGHHSGLQLSLPQPGFPRPVEYFSISGMNARSWA</sequence>
<dbReference type="AlphaFoldDB" id="A0A4Z2HK04"/>
<evidence type="ECO:0000313" key="2">
    <source>
        <dbReference type="Proteomes" id="UP000314294"/>
    </source>
</evidence>
<keyword evidence="2" id="KW-1185">Reference proteome</keyword>
<organism evidence="1 2">
    <name type="scientific">Liparis tanakae</name>
    <name type="common">Tanaka's snailfish</name>
    <dbReference type="NCBI Taxonomy" id="230148"/>
    <lineage>
        <taxon>Eukaryota</taxon>
        <taxon>Metazoa</taxon>
        <taxon>Chordata</taxon>
        <taxon>Craniata</taxon>
        <taxon>Vertebrata</taxon>
        <taxon>Euteleostomi</taxon>
        <taxon>Actinopterygii</taxon>
        <taxon>Neopterygii</taxon>
        <taxon>Teleostei</taxon>
        <taxon>Neoteleostei</taxon>
        <taxon>Acanthomorphata</taxon>
        <taxon>Eupercaria</taxon>
        <taxon>Perciformes</taxon>
        <taxon>Cottioidei</taxon>
        <taxon>Cottales</taxon>
        <taxon>Liparidae</taxon>
        <taxon>Liparis</taxon>
    </lineage>
</organism>
<gene>
    <name evidence="1" type="ORF">EYF80_024599</name>
</gene>
<dbReference type="Proteomes" id="UP000314294">
    <property type="component" value="Unassembled WGS sequence"/>
</dbReference>
<accession>A0A4Z2HK04</accession>
<reference evidence="1 2" key="1">
    <citation type="submission" date="2019-03" db="EMBL/GenBank/DDBJ databases">
        <title>First draft genome of Liparis tanakae, snailfish: a comprehensive survey of snailfish specific genes.</title>
        <authorList>
            <person name="Kim W."/>
            <person name="Song I."/>
            <person name="Jeong J.-H."/>
            <person name="Kim D."/>
            <person name="Kim S."/>
            <person name="Ryu S."/>
            <person name="Song J.Y."/>
            <person name="Lee S.K."/>
        </authorList>
    </citation>
    <scope>NUCLEOTIDE SEQUENCE [LARGE SCALE GENOMIC DNA]</scope>
    <source>
        <tissue evidence="1">Muscle</tissue>
    </source>
</reference>
<dbReference type="EMBL" id="SRLO01000239">
    <property type="protein sequence ID" value="TNN65192.1"/>
    <property type="molecule type" value="Genomic_DNA"/>
</dbReference>